<comment type="caution">
    <text evidence="2">The sequence shown here is derived from an EMBL/GenBank/DDBJ whole genome shotgun (WGS) entry which is preliminary data.</text>
</comment>
<name>A0A9Q3UN26_9GAMM</name>
<dbReference type="InterPro" id="IPR018895">
    <property type="entry name" value="DUF2474"/>
</dbReference>
<dbReference type="AlphaFoldDB" id="A0A9Q3UN26"/>
<dbReference type="Pfam" id="PF10617">
    <property type="entry name" value="DUF2474"/>
    <property type="match status" value="1"/>
</dbReference>
<sequence>MNDDHESGPRRPPWLRRLGWLVLIWSASVVTLAGVAALMRGLMNALGLQV</sequence>
<organism evidence="2 3">
    <name type="scientific">Alloalcanivorax marinus</name>
    <dbReference type="NCBI Taxonomy" id="1177169"/>
    <lineage>
        <taxon>Bacteria</taxon>
        <taxon>Pseudomonadati</taxon>
        <taxon>Pseudomonadota</taxon>
        <taxon>Gammaproteobacteria</taxon>
        <taxon>Oceanospirillales</taxon>
        <taxon>Alcanivoracaceae</taxon>
        <taxon>Alloalcanivorax</taxon>
    </lineage>
</organism>
<dbReference type="Proteomes" id="UP001108027">
    <property type="component" value="Unassembled WGS sequence"/>
</dbReference>
<evidence type="ECO:0000313" key="3">
    <source>
        <dbReference type="Proteomes" id="UP001108027"/>
    </source>
</evidence>
<reference evidence="2" key="1">
    <citation type="submission" date="2021-10" db="EMBL/GenBank/DDBJ databases">
        <title>The diversity and Nitrogen Metabolism of Culturable Nitrate-Utilizing Bacteria Within the Oxygen Minimum Zone of the Changjiang (Yangtze River)Estuary.</title>
        <authorList>
            <person name="Zhang D."/>
            <person name="Zheng J."/>
            <person name="Liu S."/>
            <person name="He W."/>
        </authorList>
    </citation>
    <scope>NUCLEOTIDE SEQUENCE</scope>
    <source>
        <strain evidence="2">FXH-223</strain>
    </source>
</reference>
<keyword evidence="1" id="KW-0812">Transmembrane</keyword>
<accession>A0A9Q3UN26</accession>
<evidence type="ECO:0000256" key="1">
    <source>
        <dbReference type="SAM" id="Phobius"/>
    </source>
</evidence>
<keyword evidence="1" id="KW-1133">Transmembrane helix</keyword>
<gene>
    <name evidence="2" type="ORF">LL252_17380</name>
</gene>
<dbReference type="EMBL" id="JAJGNA010000035">
    <property type="protein sequence ID" value="MCC4310341.1"/>
    <property type="molecule type" value="Genomic_DNA"/>
</dbReference>
<keyword evidence="1" id="KW-0472">Membrane</keyword>
<dbReference type="RefSeq" id="WP_228234993.1">
    <property type="nucleotide sequence ID" value="NZ_JAJGNA010000035.1"/>
</dbReference>
<proteinExistence type="predicted"/>
<feature type="transmembrane region" description="Helical" evidence="1">
    <location>
        <begin position="20"/>
        <end position="39"/>
    </location>
</feature>
<protein>
    <submittedName>
        <fullName evidence="2">DUF2474 domain-containing protein</fullName>
    </submittedName>
</protein>
<evidence type="ECO:0000313" key="2">
    <source>
        <dbReference type="EMBL" id="MCC4310341.1"/>
    </source>
</evidence>
<keyword evidence="3" id="KW-1185">Reference proteome</keyword>